<evidence type="ECO:0000256" key="1">
    <source>
        <dbReference type="ARBA" id="ARBA00022559"/>
    </source>
</evidence>
<dbReference type="Pfam" id="PF00141">
    <property type="entry name" value="peroxidase"/>
    <property type="match status" value="1"/>
</dbReference>
<accession>A0A8H4N326</accession>
<organism evidence="7 8">
    <name type="scientific">Botryosphaeria dothidea</name>
    <dbReference type="NCBI Taxonomy" id="55169"/>
    <lineage>
        <taxon>Eukaryota</taxon>
        <taxon>Fungi</taxon>
        <taxon>Dikarya</taxon>
        <taxon>Ascomycota</taxon>
        <taxon>Pezizomycotina</taxon>
        <taxon>Dothideomycetes</taxon>
        <taxon>Dothideomycetes incertae sedis</taxon>
        <taxon>Botryosphaeriales</taxon>
        <taxon>Botryosphaeriaceae</taxon>
        <taxon>Botryosphaeria</taxon>
    </lineage>
</organism>
<comment type="caution">
    <text evidence="7">The sequence shown here is derived from an EMBL/GenBank/DDBJ whole genome shotgun (WGS) entry which is preliminary data.</text>
</comment>
<dbReference type="InterPro" id="IPR002016">
    <property type="entry name" value="Haem_peroxidase"/>
</dbReference>
<proteinExistence type="inferred from homology"/>
<dbReference type="AlphaFoldDB" id="A0A8H4N326"/>
<evidence type="ECO:0000256" key="3">
    <source>
        <dbReference type="ARBA" id="ARBA00023002"/>
    </source>
</evidence>
<evidence type="ECO:0000256" key="2">
    <source>
        <dbReference type="ARBA" id="ARBA00022617"/>
    </source>
</evidence>
<dbReference type="GO" id="GO:0000302">
    <property type="term" value="P:response to reactive oxygen species"/>
    <property type="evidence" value="ECO:0007669"/>
    <property type="project" value="TreeGrafter"/>
</dbReference>
<dbReference type="InterPro" id="IPR044831">
    <property type="entry name" value="Ccp1-like"/>
</dbReference>
<dbReference type="Proteomes" id="UP000572817">
    <property type="component" value="Unassembled WGS sequence"/>
</dbReference>
<gene>
    <name evidence="7" type="ORF">GTA08_BOTSDO08521</name>
</gene>
<feature type="signal peptide" evidence="5">
    <location>
        <begin position="1"/>
        <end position="22"/>
    </location>
</feature>
<feature type="chain" id="PRO_5034302660" description="Peroxidase" evidence="5">
    <location>
        <begin position="23"/>
        <end position="530"/>
    </location>
</feature>
<evidence type="ECO:0000313" key="8">
    <source>
        <dbReference type="Proteomes" id="UP000572817"/>
    </source>
</evidence>
<keyword evidence="3 5" id="KW-0560">Oxidoreductase</keyword>
<dbReference type="Gene3D" id="1.10.520.10">
    <property type="match status" value="1"/>
</dbReference>
<name>A0A8H4N326_9PEZI</name>
<keyword evidence="2" id="KW-0408">Iron</keyword>
<keyword evidence="1 5" id="KW-0575">Peroxidase</keyword>
<dbReference type="EC" id="1.11.1.-" evidence="5"/>
<dbReference type="SUPFAM" id="SSF48113">
    <property type="entry name" value="Heme-dependent peroxidases"/>
    <property type="match status" value="1"/>
</dbReference>
<protein>
    <recommendedName>
        <fullName evidence="5">Peroxidase</fullName>
        <ecNumber evidence="5">1.11.1.-</ecNumber>
    </recommendedName>
</protein>
<dbReference type="GO" id="GO:0042744">
    <property type="term" value="P:hydrogen peroxide catabolic process"/>
    <property type="evidence" value="ECO:0007669"/>
    <property type="project" value="TreeGrafter"/>
</dbReference>
<dbReference type="InterPro" id="IPR010255">
    <property type="entry name" value="Haem_peroxidase_sf"/>
</dbReference>
<keyword evidence="5" id="KW-0732">Signal</keyword>
<keyword evidence="2" id="KW-0349">Heme</keyword>
<keyword evidence="8" id="KW-1185">Reference proteome</keyword>
<dbReference type="EMBL" id="WWBZ02000051">
    <property type="protein sequence ID" value="KAF4304211.1"/>
    <property type="molecule type" value="Genomic_DNA"/>
</dbReference>
<dbReference type="PROSITE" id="PS50873">
    <property type="entry name" value="PEROXIDASE_4"/>
    <property type="match status" value="1"/>
</dbReference>
<comment type="similarity">
    <text evidence="4">Belongs to the peroxidase family.</text>
</comment>
<reference evidence="7" key="1">
    <citation type="submission" date="2020-04" db="EMBL/GenBank/DDBJ databases">
        <title>Genome Assembly and Annotation of Botryosphaeria dothidea sdau 11-99, a Latent Pathogen of Apple Fruit Ring Rot in China.</title>
        <authorList>
            <person name="Yu C."/>
            <person name="Diao Y."/>
            <person name="Lu Q."/>
            <person name="Zhao J."/>
            <person name="Cui S."/>
            <person name="Peng C."/>
            <person name="He B."/>
            <person name="Liu H."/>
        </authorList>
    </citation>
    <scope>NUCLEOTIDE SEQUENCE [LARGE SCALE GENOMIC DNA]</scope>
    <source>
        <strain evidence="7">Sdau11-99</strain>
    </source>
</reference>
<dbReference type="GO" id="GO:0020037">
    <property type="term" value="F:heme binding"/>
    <property type="evidence" value="ECO:0007669"/>
    <property type="project" value="UniProtKB-UniRule"/>
</dbReference>
<evidence type="ECO:0000256" key="4">
    <source>
        <dbReference type="RuleBase" id="RU004241"/>
    </source>
</evidence>
<evidence type="ECO:0000313" key="7">
    <source>
        <dbReference type="EMBL" id="KAF4304211.1"/>
    </source>
</evidence>
<evidence type="ECO:0000259" key="6">
    <source>
        <dbReference type="PROSITE" id="PS50873"/>
    </source>
</evidence>
<sequence>MLALRLSFVLFSILQELPLTAAALHYPNPLVSRLEHLLVDTDGVFRSGFKDAITPCTNYVSGAQTLGRQTSAQWLRVAFHDFVTAHVGEGTGGLDASIGFETLRAEDSGTAFNDSFAFFASFVDAQTSMADLIAISVVSSVGNCGGLPVPYRGGRIDATGEGPFGVPEPETSIEETLEEFANAGFNAEDAIGLTACGHSLGRVHHGGFPNVVPESAVSPNNTAGGINLDSTRGNFDINIVHEYLGGYGQRGGPLVTSDNVTVRSDLRLYESDQNRTMQKLGQSKDYFFRACGDLFERMINTVPKEVQLSEVVKPIPVKPVNFTFDITNDQKLKLSGYIRYLSTDGAAPSVIDVFLGNSANETISSVAAFAAAETGRNLWGSTTFYPIEFALDLVEFSSAAAIPAKLHVPTFTSQTFQLQPEIFTMAKVNPNSVGRSAGTVFGAVARRANSSLLSVKAVIHVPSPQTGTLAPKVVTHEISLEKYQDFGPYSLFTTGLGDYLAIKPQSSVDITAIFSDGSVIRDDYNKFVLP</sequence>
<dbReference type="GO" id="GO:0046872">
    <property type="term" value="F:metal ion binding"/>
    <property type="evidence" value="ECO:0007669"/>
    <property type="project" value="UniProtKB-UniRule"/>
</dbReference>
<dbReference type="OrthoDB" id="5985073at2759"/>
<feature type="domain" description="Plant heme peroxidase family profile" evidence="6">
    <location>
        <begin position="128"/>
        <end position="339"/>
    </location>
</feature>
<evidence type="ECO:0000256" key="5">
    <source>
        <dbReference type="RuleBase" id="RU363051"/>
    </source>
</evidence>
<dbReference type="GO" id="GO:0004601">
    <property type="term" value="F:peroxidase activity"/>
    <property type="evidence" value="ECO:0007669"/>
    <property type="project" value="UniProtKB-KW"/>
</dbReference>
<dbReference type="GO" id="GO:0034599">
    <property type="term" value="P:cellular response to oxidative stress"/>
    <property type="evidence" value="ECO:0007669"/>
    <property type="project" value="InterPro"/>
</dbReference>
<dbReference type="PANTHER" id="PTHR31356">
    <property type="entry name" value="THYLAKOID LUMENAL 29 KDA PROTEIN, CHLOROPLASTIC-RELATED"/>
    <property type="match status" value="1"/>
</dbReference>
<dbReference type="PANTHER" id="PTHR31356:SF53">
    <property type="entry name" value="HEME PEROXIDASE"/>
    <property type="match status" value="1"/>
</dbReference>
<keyword evidence="2" id="KW-0479">Metal-binding</keyword>
<dbReference type="Gene3D" id="1.10.420.10">
    <property type="entry name" value="Peroxidase, domain 2"/>
    <property type="match status" value="1"/>
</dbReference>